<evidence type="ECO:0000256" key="1">
    <source>
        <dbReference type="ARBA" id="ARBA00001973"/>
    </source>
</evidence>
<sequence>MKFSALASLALAAMVQGHAIFQELSVNGARQGLLAGIRAPNQNNPVTSVTSGDITCGVVASRDSRVISVPAGARLGALYQHIVGGPQGSNDPDNPIAASHKGPVTAWLAKVNNAGSDSHSNLQWFKIAEDAFDTGSRKWGVDRLLESGGWAYFNLPSCIAPGQYLLRVEVIALHNAYSSGGAQFYTSCAQIQVTGSGNYSPSNTQTFPGAYSQNDGSIVINIYGSSGQPDNNGRSYQAPGMRPITC</sequence>
<comment type="subcellular location">
    <subcellularLocation>
        <location evidence="2">Secreted</location>
    </subcellularLocation>
</comment>
<evidence type="ECO:0000256" key="10">
    <source>
        <dbReference type="ARBA" id="ARBA00045077"/>
    </source>
</evidence>
<keyword evidence="7" id="KW-0119">Carbohydrate metabolism</keyword>
<feature type="chain" id="PRO_5035476159" description="lytic cellulose monooxygenase (C4-dehydrogenating)" evidence="12">
    <location>
        <begin position="18"/>
        <end position="246"/>
    </location>
</feature>
<feature type="signal peptide" evidence="12">
    <location>
        <begin position="1"/>
        <end position="17"/>
    </location>
</feature>
<evidence type="ECO:0000256" key="7">
    <source>
        <dbReference type="ARBA" id="ARBA00023277"/>
    </source>
</evidence>
<keyword evidence="15" id="KW-1185">Reference proteome</keyword>
<comment type="caution">
    <text evidence="14">The sequence shown here is derived from an EMBL/GenBank/DDBJ whole genome shotgun (WGS) entry which is preliminary data.</text>
</comment>
<accession>A0A8K0T2L8</accession>
<keyword evidence="14" id="KW-0378">Hydrolase</keyword>
<keyword evidence="5" id="KW-0136">Cellulose degradation</keyword>
<proteinExistence type="inferred from homology"/>
<evidence type="ECO:0000256" key="8">
    <source>
        <dbReference type="ARBA" id="ARBA00023326"/>
    </source>
</evidence>
<evidence type="ECO:0000256" key="12">
    <source>
        <dbReference type="SAM" id="SignalP"/>
    </source>
</evidence>
<dbReference type="GO" id="GO:0016787">
    <property type="term" value="F:hydrolase activity"/>
    <property type="evidence" value="ECO:0007669"/>
    <property type="project" value="UniProtKB-KW"/>
</dbReference>
<dbReference type="CDD" id="cd21175">
    <property type="entry name" value="LPMO_AA9"/>
    <property type="match status" value="1"/>
</dbReference>
<keyword evidence="3" id="KW-0964">Secreted</keyword>
<dbReference type="InterPro" id="IPR049892">
    <property type="entry name" value="AA9"/>
</dbReference>
<comment type="cofactor">
    <cofactor evidence="1">
        <name>Cu(2+)</name>
        <dbReference type="ChEBI" id="CHEBI:29036"/>
    </cofactor>
</comment>
<evidence type="ECO:0000256" key="6">
    <source>
        <dbReference type="ARBA" id="ARBA00023157"/>
    </source>
</evidence>
<dbReference type="EC" id="1.14.99.56" evidence="11"/>
<dbReference type="Pfam" id="PF03443">
    <property type="entry name" value="AA9"/>
    <property type="match status" value="1"/>
</dbReference>
<organism evidence="14 15">
    <name type="scientific">Stachybotrys elegans</name>
    <dbReference type="NCBI Taxonomy" id="80388"/>
    <lineage>
        <taxon>Eukaryota</taxon>
        <taxon>Fungi</taxon>
        <taxon>Dikarya</taxon>
        <taxon>Ascomycota</taxon>
        <taxon>Pezizomycotina</taxon>
        <taxon>Sordariomycetes</taxon>
        <taxon>Hypocreomycetidae</taxon>
        <taxon>Hypocreales</taxon>
        <taxon>Stachybotryaceae</taxon>
        <taxon>Stachybotrys</taxon>
    </lineage>
</organism>
<dbReference type="AlphaFoldDB" id="A0A8K0T2L8"/>
<dbReference type="GO" id="GO:0005576">
    <property type="term" value="C:extracellular region"/>
    <property type="evidence" value="ECO:0007669"/>
    <property type="project" value="UniProtKB-SubCell"/>
</dbReference>
<feature type="domain" description="Auxiliary Activity family 9 catalytic" evidence="13">
    <location>
        <begin position="18"/>
        <end position="225"/>
    </location>
</feature>
<keyword evidence="8" id="KW-0624">Polysaccharide degradation</keyword>
<dbReference type="Gene3D" id="2.70.50.70">
    <property type="match status" value="1"/>
</dbReference>
<dbReference type="Proteomes" id="UP000813444">
    <property type="component" value="Unassembled WGS sequence"/>
</dbReference>
<dbReference type="PANTHER" id="PTHR33353:SF13">
    <property type="entry name" value="ENDOGLUCANASE II"/>
    <property type="match status" value="1"/>
</dbReference>
<keyword evidence="6" id="KW-1015">Disulfide bond</keyword>
<evidence type="ECO:0000313" key="15">
    <source>
        <dbReference type="Proteomes" id="UP000813444"/>
    </source>
</evidence>
<gene>
    <name evidence="14" type="ORF">B0I35DRAFT_509622</name>
</gene>
<dbReference type="GO" id="GO:0030245">
    <property type="term" value="P:cellulose catabolic process"/>
    <property type="evidence" value="ECO:0007669"/>
    <property type="project" value="UniProtKB-KW"/>
</dbReference>
<dbReference type="OrthoDB" id="2525337at2759"/>
<evidence type="ECO:0000256" key="4">
    <source>
        <dbReference type="ARBA" id="ARBA00022729"/>
    </source>
</evidence>
<evidence type="ECO:0000256" key="5">
    <source>
        <dbReference type="ARBA" id="ARBA00023001"/>
    </source>
</evidence>
<comment type="catalytic activity">
    <reaction evidence="10">
        <text>[(1-&gt;4)-beta-D-glucosyl]n+m + reduced acceptor + O2 = 4-dehydro-beta-D-glucosyl-[(1-&gt;4)-beta-D-glucosyl]n-1 + [(1-&gt;4)-beta-D-glucosyl]m + acceptor + H2O.</text>
        <dbReference type="EC" id="1.14.99.56"/>
    </reaction>
</comment>
<evidence type="ECO:0000256" key="9">
    <source>
        <dbReference type="ARBA" id="ARBA00044502"/>
    </source>
</evidence>
<dbReference type="InterPro" id="IPR005103">
    <property type="entry name" value="AA9_LPMO"/>
</dbReference>
<keyword evidence="4 12" id="KW-0732">Signal</keyword>
<evidence type="ECO:0000259" key="13">
    <source>
        <dbReference type="Pfam" id="PF03443"/>
    </source>
</evidence>
<protein>
    <recommendedName>
        <fullName evidence="11">lytic cellulose monooxygenase (C4-dehydrogenating)</fullName>
        <ecNumber evidence="11">1.14.99.56</ecNumber>
    </recommendedName>
</protein>
<name>A0A8K0T2L8_9HYPO</name>
<evidence type="ECO:0000256" key="2">
    <source>
        <dbReference type="ARBA" id="ARBA00004613"/>
    </source>
</evidence>
<evidence type="ECO:0000256" key="3">
    <source>
        <dbReference type="ARBA" id="ARBA00022525"/>
    </source>
</evidence>
<evidence type="ECO:0000256" key="11">
    <source>
        <dbReference type="ARBA" id="ARBA00047174"/>
    </source>
</evidence>
<dbReference type="EMBL" id="JAGPNK010000003">
    <property type="protein sequence ID" value="KAH7324971.1"/>
    <property type="molecule type" value="Genomic_DNA"/>
</dbReference>
<reference evidence="14" key="1">
    <citation type="journal article" date="2021" name="Nat. Commun.">
        <title>Genetic determinants of endophytism in the Arabidopsis root mycobiome.</title>
        <authorList>
            <person name="Mesny F."/>
            <person name="Miyauchi S."/>
            <person name="Thiergart T."/>
            <person name="Pickel B."/>
            <person name="Atanasova L."/>
            <person name="Karlsson M."/>
            <person name="Huettel B."/>
            <person name="Barry K.W."/>
            <person name="Haridas S."/>
            <person name="Chen C."/>
            <person name="Bauer D."/>
            <person name="Andreopoulos W."/>
            <person name="Pangilinan J."/>
            <person name="LaButti K."/>
            <person name="Riley R."/>
            <person name="Lipzen A."/>
            <person name="Clum A."/>
            <person name="Drula E."/>
            <person name="Henrissat B."/>
            <person name="Kohler A."/>
            <person name="Grigoriev I.V."/>
            <person name="Martin F.M."/>
            <person name="Hacquard S."/>
        </authorList>
    </citation>
    <scope>NUCLEOTIDE SEQUENCE</scope>
    <source>
        <strain evidence="14">MPI-CAGE-CH-0235</strain>
    </source>
</reference>
<evidence type="ECO:0000313" key="14">
    <source>
        <dbReference type="EMBL" id="KAH7324971.1"/>
    </source>
</evidence>
<comment type="similarity">
    <text evidence="9">Belongs to the polysaccharide monooxygenase AA9 family.</text>
</comment>
<dbReference type="PANTHER" id="PTHR33353">
    <property type="entry name" value="PUTATIVE (AFU_ORTHOLOGUE AFUA_1G12560)-RELATED"/>
    <property type="match status" value="1"/>
</dbReference>